<dbReference type="AlphaFoldDB" id="A0A517I5A3"/>
<dbReference type="PANTHER" id="PTHR43741">
    <property type="entry name" value="FMN-DEPENDENT NADH-AZOREDUCTASE 1"/>
    <property type="match status" value="1"/>
</dbReference>
<dbReference type="HAMAP" id="MF_01216">
    <property type="entry name" value="Azoreductase_type1"/>
    <property type="match status" value="1"/>
</dbReference>
<comment type="catalytic activity">
    <reaction evidence="5">
        <text>N,N-dimethyl-1,4-phenylenediamine + anthranilate + 2 NAD(+) = 2-(4-dimethylaminophenyl)diazenylbenzoate + 2 NADH + 2 H(+)</text>
        <dbReference type="Rhea" id="RHEA:55872"/>
        <dbReference type="ChEBI" id="CHEBI:15378"/>
        <dbReference type="ChEBI" id="CHEBI:15783"/>
        <dbReference type="ChEBI" id="CHEBI:16567"/>
        <dbReference type="ChEBI" id="CHEBI:57540"/>
        <dbReference type="ChEBI" id="CHEBI:57945"/>
        <dbReference type="ChEBI" id="CHEBI:71579"/>
        <dbReference type="EC" id="1.7.1.17"/>
    </reaction>
    <physiologicalReaction direction="right-to-left" evidence="5">
        <dbReference type="Rhea" id="RHEA:55874"/>
    </physiologicalReaction>
</comment>
<dbReference type="GO" id="GO:0016652">
    <property type="term" value="F:oxidoreductase activity, acting on NAD(P)H as acceptor"/>
    <property type="evidence" value="ECO:0007669"/>
    <property type="project" value="UniProtKB-UniRule"/>
</dbReference>
<comment type="caution">
    <text evidence="6">Lacks conserved residue(s) required for the propagation of feature annotation.</text>
</comment>
<feature type="binding site" evidence="6">
    <location>
        <begin position="17"/>
        <end position="19"/>
    </location>
    <ligand>
        <name>FMN</name>
        <dbReference type="ChEBI" id="CHEBI:58210"/>
    </ligand>
</feature>
<dbReference type="SUPFAM" id="SSF52218">
    <property type="entry name" value="Flavoproteins"/>
    <property type="match status" value="1"/>
</dbReference>
<evidence type="ECO:0000256" key="2">
    <source>
        <dbReference type="ARBA" id="ARBA00022643"/>
    </source>
</evidence>
<dbReference type="EMBL" id="CP042161">
    <property type="protein sequence ID" value="QDS34069.1"/>
    <property type="molecule type" value="Genomic_DNA"/>
</dbReference>
<dbReference type="GO" id="GO:0009055">
    <property type="term" value="F:electron transfer activity"/>
    <property type="evidence" value="ECO:0007669"/>
    <property type="project" value="UniProtKB-UniRule"/>
</dbReference>
<evidence type="ECO:0000259" key="7">
    <source>
        <dbReference type="Pfam" id="PF02525"/>
    </source>
</evidence>
<dbReference type="GO" id="GO:0016655">
    <property type="term" value="F:oxidoreductase activity, acting on NAD(P)H, quinone or similar compound as acceptor"/>
    <property type="evidence" value="ECO:0007669"/>
    <property type="project" value="InterPro"/>
</dbReference>
<sequence>MATVLYITAHPRDDERSYSMTVGKEFLQVYHSTHPQDEVVHLDLFKLDLPQHDGDVLDARDKLRQGVSFDQLTPAEQSKLGRIFQVLEQFIAADKYIFVSPIWNFSYPTVMKNYLDAIVLPGKTVRYNSDGSRTGLLGDKKAVHIQASGSIMSPGSGGNYEDCEMGHRHMKAIMDFVGITNFQGIFVEGMQEFPNRAAEFKEKALREARQVAEIF</sequence>
<dbReference type="Pfam" id="PF02525">
    <property type="entry name" value="Flavodoxin_2"/>
    <property type="match status" value="1"/>
</dbReference>
<evidence type="ECO:0000313" key="9">
    <source>
        <dbReference type="Proteomes" id="UP000317713"/>
    </source>
</evidence>
<comment type="subunit">
    <text evidence="6">Homodimer.</text>
</comment>
<comment type="catalytic activity">
    <reaction evidence="6">
        <text>2 a quinone + NADH + H(+) = 2 a 1,4-benzosemiquinone + NAD(+)</text>
        <dbReference type="Rhea" id="RHEA:65952"/>
        <dbReference type="ChEBI" id="CHEBI:15378"/>
        <dbReference type="ChEBI" id="CHEBI:57540"/>
        <dbReference type="ChEBI" id="CHEBI:57945"/>
        <dbReference type="ChEBI" id="CHEBI:132124"/>
        <dbReference type="ChEBI" id="CHEBI:134225"/>
    </reaction>
</comment>
<gene>
    <name evidence="6" type="primary">azoR</name>
    <name evidence="8" type="ORF">FPS98_08805</name>
</gene>
<dbReference type="EC" id="1.7.1.17" evidence="6"/>
<dbReference type="InterPro" id="IPR029039">
    <property type="entry name" value="Flavoprotein-like_sf"/>
</dbReference>
<evidence type="ECO:0000256" key="3">
    <source>
        <dbReference type="ARBA" id="ARBA00023002"/>
    </source>
</evidence>
<reference evidence="8 9" key="1">
    <citation type="submission" date="2019-07" db="EMBL/GenBank/DDBJ databases">
        <title>Characterization of Brevibacillus brevis HK544, as a potential biocontrol agent.</title>
        <authorList>
            <person name="Kim H."/>
        </authorList>
    </citation>
    <scope>NUCLEOTIDE SEQUENCE [LARGE SCALE GENOMIC DNA]</scope>
    <source>
        <strain evidence="8 9">HK544</strain>
    </source>
</reference>
<keyword evidence="1 6" id="KW-0285">Flavoprotein</keyword>
<keyword evidence="3 6" id="KW-0560">Oxidoreductase</keyword>
<comment type="similarity">
    <text evidence="6">Belongs to the azoreductase type 1 family.</text>
</comment>
<dbReference type="Proteomes" id="UP000317713">
    <property type="component" value="Chromosome"/>
</dbReference>
<dbReference type="PANTHER" id="PTHR43741:SF7">
    <property type="entry name" value="FMN-DEPENDENT NADH:QUINONE OXIDOREDUCTASE"/>
    <property type="match status" value="1"/>
</dbReference>
<dbReference type="InterPro" id="IPR023048">
    <property type="entry name" value="NADH:quinone_OxRdtase_FMN_depd"/>
</dbReference>
<accession>A0A517I5A3</accession>
<dbReference type="EC" id="1.6.5.-" evidence="6"/>
<evidence type="ECO:0000313" key="8">
    <source>
        <dbReference type="EMBL" id="QDS34069.1"/>
    </source>
</evidence>
<dbReference type="Gene3D" id="3.40.50.360">
    <property type="match status" value="1"/>
</dbReference>
<evidence type="ECO:0000256" key="1">
    <source>
        <dbReference type="ARBA" id="ARBA00022630"/>
    </source>
</evidence>
<organism evidence="8 9">
    <name type="scientific">Brevibacillus brevis</name>
    <name type="common">Bacillus brevis</name>
    <dbReference type="NCBI Taxonomy" id="1393"/>
    <lineage>
        <taxon>Bacteria</taxon>
        <taxon>Bacillati</taxon>
        <taxon>Bacillota</taxon>
        <taxon>Bacilli</taxon>
        <taxon>Bacillales</taxon>
        <taxon>Paenibacillaceae</taxon>
        <taxon>Brevibacillus</taxon>
    </lineage>
</organism>
<comment type="cofactor">
    <cofactor evidence="6">
        <name>FMN</name>
        <dbReference type="ChEBI" id="CHEBI:58210"/>
    </cofactor>
    <text evidence="6">Binds 1 FMN per subunit.</text>
</comment>
<evidence type="ECO:0000256" key="4">
    <source>
        <dbReference type="ARBA" id="ARBA00023027"/>
    </source>
</evidence>
<dbReference type="InterPro" id="IPR003680">
    <property type="entry name" value="Flavodoxin_fold"/>
</dbReference>
<name>A0A517I5A3_BREBE</name>
<comment type="function">
    <text evidence="6">Quinone reductase that provides resistance to thiol-specific stress caused by electrophilic quinones.</text>
</comment>
<proteinExistence type="inferred from homology"/>
<keyword evidence="4 6" id="KW-0520">NAD</keyword>
<comment type="function">
    <text evidence="6">Also exhibits azoreductase activity. Catalyzes the reductive cleavage of the azo bond in aromatic azo compounds to the corresponding amines.</text>
</comment>
<evidence type="ECO:0000256" key="5">
    <source>
        <dbReference type="ARBA" id="ARBA00048542"/>
    </source>
</evidence>
<protein>
    <recommendedName>
        <fullName evidence="6">FMN dependent NADH:quinone oxidoreductase</fullName>
        <ecNumber evidence="6">1.6.5.-</ecNumber>
    </recommendedName>
    <alternativeName>
        <fullName evidence="6">Azo-dye reductase</fullName>
    </alternativeName>
    <alternativeName>
        <fullName evidence="6">FMN-dependent NADH-azo compound oxidoreductase</fullName>
    </alternativeName>
    <alternativeName>
        <fullName evidence="6">FMN-dependent NADH-azoreductase</fullName>
        <ecNumber evidence="6">1.7.1.17</ecNumber>
    </alternativeName>
</protein>
<evidence type="ECO:0000256" key="6">
    <source>
        <dbReference type="HAMAP-Rule" id="MF_01216"/>
    </source>
</evidence>
<feature type="domain" description="Flavodoxin-like fold" evidence="7">
    <location>
        <begin position="3"/>
        <end position="210"/>
    </location>
</feature>
<keyword evidence="2 6" id="KW-0288">FMN</keyword>
<dbReference type="GO" id="GO:0010181">
    <property type="term" value="F:FMN binding"/>
    <property type="evidence" value="ECO:0007669"/>
    <property type="project" value="UniProtKB-UniRule"/>
</dbReference>
<dbReference type="RefSeq" id="WP_144615340.1">
    <property type="nucleotide sequence ID" value="NZ_CP042161.1"/>
</dbReference>
<dbReference type="InterPro" id="IPR050104">
    <property type="entry name" value="FMN-dep_NADH:Q_OxRdtase_AzoR1"/>
</dbReference>